<dbReference type="InterPro" id="IPR052728">
    <property type="entry name" value="O2_lipid_transport_reg"/>
</dbReference>
<sequence length="710" mass="81803">MKLEYFILFFLSSIVICGSQNTRMEFMPTLPLGVPFSENPTCRYHTEMYIENLKNLSLWAYEMLDATAKSSTGVLRGSVFQMGDFDQCLTARAPFETKYCLATVTANVPRPQDPREDELSLYFKPNANVLKRIYKYKDKTQQSRNVINLGWCIPASCQINDLEHSLSQYFQNETTLLQENNVTFSVKIMDKFCQTETESRRFDGLDLSFCILCLIIFILVISGSSYDFSRAKSVRMKHERTSFTQKALLAFSVRNNFLDLTKIDERNKALKILYGIKTCSILLIIMDHRFGTYVSSAILNFDYVEKQYRSPFACIFFHGDLFVDTFFMFSGLLVTYGLLGQLEKRKINPMFIIVLRYIRLTPVYAFVIFYYATLFNYTGSGPLWKVIAGQDSLDCRKNWWTNLLYINNYVNADQMCMTHSWYLPCDYHYFIIAIVICLLIRKQKKIGLYSLLVVVVISIIIPFLVTVINKRPSMLFFYPDFLTSPKNHIDFLLTYSKSHTRATPYFIGMFIGYVYHKLKGTNYHLPMKRSLLILTVSIVLILAAILTGAVFYNPYHPYNAIESGIYAALHRVGWAAGCSGLLFVASFGHATPIKKILTWYPWIPLSKLIYSAYLIHMQFQLRAAATFMNPRRIGIFDTVSLALSDMVLSFISALILYLAIEAPLRNIFKELLMPSRPITNTETAIEEEVDVKSNVVKSMVYNDKETTSRL</sequence>
<reference evidence="4 5" key="1">
    <citation type="submission" date="2023-03" db="EMBL/GenBank/DDBJ databases">
        <title>Genome insight into feeding habits of ladybird beetles.</title>
        <authorList>
            <person name="Li H.-S."/>
            <person name="Huang Y.-H."/>
            <person name="Pang H."/>
        </authorList>
    </citation>
    <scope>NUCLEOTIDE SEQUENCE [LARGE SCALE GENOMIC DNA]</scope>
    <source>
        <strain evidence="4">SYSU_2023b</strain>
        <tissue evidence="4">Whole body</tissue>
    </source>
</reference>
<proteinExistence type="predicted"/>
<comment type="caution">
    <text evidence="4">The sequence shown here is derived from an EMBL/GenBank/DDBJ whole genome shotgun (WGS) entry which is preliminary data.</text>
</comment>
<dbReference type="GO" id="GO:0016747">
    <property type="term" value="F:acyltransferase activity, transferring groups other than amino-acyl groups"/>
    <property type="evidence" value="ECO:0007669"/>
    <property type="project" value="InterPro"/>
</dbReference>
<dbReference type="InterPro" id="IPR002656">
    <property type="entry name" value="Acyl_transf_3_dom"/>
</dbReference>
<evidence type="ECO:0000256" key="2">
    <source>
        <dbReference type="SAM" id="SignalP"/>
    </source>
</evidence>
<gene>
    <name evidence="4" type="ORF">WA026_011841</name>
</gene>
<feature type="transmembrane region" description="Helical" evidence="1">
    <location>
        <begin position="205"/>
        <end position="228"/>
    </location>
</feature>
<feature type="transmembrane region" description="Helical" evidence="1">
    <location>
        <begin position="310"/>
        <end position="339"/>
    </location>
</feature>
<dbReference type="SMART" id="SM00703">
    <property type="entry name" value="NRF"/>
    <property type="match status" value="1"/>
</dbReference>
<dbReference type="Pfam" id="PF20146">
    <property type="entry name" value="NRF"/>
    <property type="match status" value="1"/>
</dbReference>
<dbReference type="PANTHER" id="PTHR11161">
    <property type="entry name" value="O-ACYLTRANSFERASE"/>
    <property type="match status" value="1"/>
</dbReference>
<keyword evidence="5" id="KW-1185">Reference proteome</keyword>
<keyword evidence="1" id="KW-0812">Transmembrane</keyword>
<evidence type="ECO:0000259" key="3">
    <source>
        <dbReference type="SMART" id="SM00703"/>
    </source>
</evidence>
<feature type="transmembrane region" description="Helical" evidence="1">
    <location>
        <begin position="564"/>
        <end position="587"/>
    </location>
</feature>
<evidence type="ECO:0000313" key="4">
    <source>
        <dbReference type="EMBL" id="KAK9880602.1"/>
    </source>
</evidence>
<organism evidence="4 5">
    <name type="scientific">Henosepilachna vigintioctopunctata</name>
    <dbReference type="NCBI Taxonomy" id="420089"/>
    <lineage>
        <taxon>Eukaryota</taxon>
        <taxon>Metazoa</taxon>
        <taxon>Ecdysozoa</taxon>
        <taxon>Arthropoda</taxon>
        <taxon>Hexapoda</taxon>
        <taxon>Insecta</taxon>
        <taxon>Pterygota</taxon>
        <taxon>Neoptera</taxon>
        <taxon>Endopterygota</taxon>
        <taxon>Coleoptera</taxon>
        <taxon>Polyphaga</taxon>
        <taxon>Cucujiformia</taxon>
        <taxon>Coccinelloidea</taxon>
        <taxon>Coccinellidae</taxon>
        <taxon>Epilachninae</taxon>
        <taxon>Epilachnini</taxon>
        <taxon>Henosepilachna</taxon>
    </lineage>
</organism>
<feature type="transmembrane region" description="Helical" evidence="1">
    <location>
        <begin position="421"/>
        <end position="440"/>
    </location>
</feature>
<feature type="transmembrane region" description="Helical" evidence="1">
    <location>
        <begin position="599"/>
        <end position="619"/>
    </location>
</feature>
<keyword evidence="2" id="KW-0732">Signal</keyword>
<feature type="transmembrane region" description="Helical" evidence="1">
    <location>
        <begin position="272"/>
        <end position="290"/>
    </location>
</feature>
<feature type="transmembrane region" description="Helical" evidence="1">
    <location>
        <begin position="447"/>
        <end position="468"/>
    </location>
</feature>
<dbReference type="Proteomes" id="UP001431783">
    <property type="component" value="Unassembled WGS sequence"/>
</dbReference>
<name>A0AAW1UA70_9CUCU</name>
<dbReference type="Pfam" id="PF01757">
    <property type="entry name" value="Acyl_transf_3"/>
    <property type="match status" value="1"/>
</dbReference>
<dbReference type="EMBL" id="JARQZJ010000065">
    <property type="protein sequence ID" value="KAK9880602.1"/>
    <property type="molecule type" value="Genomic_DNA"/>
</dbReference>
<evidence type="ECO:0000313" key="5">
    <source>
        <dbReference type="Proteomes" id="UP001431783"/>
    </source>
</evidence>
<keyword evidence="1" id="KW-1133">Transmembrane helix</keyword>
<feature type="signal peptide" evidence="2">
    <location>
        <begin position="1"/>
        <end position="19"/>
    </location>
</feature>
<dbReference type="InterPro" id="IPR006621">
    <property type="entry name" value="Nose-resist-to-fluoxetine_N"/>
</dbReference>
<keyword evidence="1" id="KW-0472">Membrane</keyword>
<feature type="transmembrane region" description="Helical" evidence="1">
    <location>
        <begin position="639"/>
        <end position="660"/>
    </location>
</feature>
<feature type="transmembrane region" description="Helical" evidence="1">
    <location>
        <begin position="502"/>
        <end position="518"/>
    </location>
</feature>
<dbReference type="AlphaFoldDB" id="A0AAW1UA70"/>
<protein>
    <recommendedName>
        <fullName evidence="3">Nose resistant-to-fluoxetine protein N-terminal domain-containing protein</fullName>
    </recommendedName>
</protein>
<dbReference type="PANTHER" id="PTHR11161:SF71">
    <property type="entry name" value="NOSE RESISTANT-TO-FLUOXETINE PROTEIN N-TERMINAL DOMAIN-CONTAINING PROTEIN"/>
    <property type="match status" value="1"/>
</dbReference>
<feature type="transmembrane region" description="Helical" evidence="1">
    <location>
        <begin position="351"/>
        <end position="372"/>
    </location>
</feature>
<feature type="chain" id="PRO_5043340455" description="Nose resistant-to-fluoxetine protein N-terminal domain-containing protein" evidence="2">
    <location>
        <begin position="20"/>
        <end position="710"/>
    </location>
</feature>
<feature type="domain" description="Nose resistant-to-fluoxetine protein N-terminal" evidence="3">
    <location>
        <begin position="39"/>
        <end position="183"/>
    </location>
</feature>
<feature type="transmembrane region" description="Helical" evidence="1">
    <location>
        <begin position="530"/>
        <end position="552"/>
    </location>
</feature>
<evidence type="ECO:0000256" key="1">
    <source>
        <dbReference type="SAM" id="Phobius"/>
    </source>
</evidence>
<accession>A0AAW1UA70</accession>